<keyword evidence="6 10" id="KW-0472">Membrane</keyword>
<keyword evidence="5 9" id="KW-0297">G-protein coupled receptor</keyword>
<feature type="transmembrane region" description="Helical" evidence="10">
    <location>
        <begin position="121"/>
        <end position="139"/>
    </location>
</feature>
<comment type="subcellular location">
    <subcellularLocation>
        <location evidence="1">Membrane</location>
        <topology evidence="1">Multi-pass membrane protein</topology>
    </subcellularLocation>
</comment>
<evidence type="ECO:0000256" key="1">
    <source>
        <dbReference type="ARBA" id="ARBA00004141"/>
    </source>
</evidence>
<feature type="domain" description="G-protein coupled receptors family 1 profile" evidence="11">
    <location>
        <begin position="60"/>
        <end position="308"/>
    </location>
</feature>
<dbReference type="PRINTS" id="PR01012">
    <property type="entry name" value="NRPEPTIDEYR"/>
</dbReference>
<keyword evidence="8 9" id="KW-0807">Transducer</keyword>
<reference evidence="12 13" key="1">
    <citation type="submission" date="2020-11" db="EMBL/GenBank/DDBJ databases">
        <authorList>
            <person name="Wallbank WR R."/>
            <person name="Pardo Diaz C."/>
            <person name="Kozak K."/>
            <person name="Martin S."/>
            <person name="Jiggins C."/>
            <person name="Moest M."/>
            <person name="Warren A I."/>
            <person name="Generalovic N T."/>
            <person name="Byers J.R.P. K."/>
            <person name="Montejo-Kovacevich G."/>
            <person name="Yen C E."/>
        </authorList>
    </citation>
    <scope>NUCLEOTIDE SEQUENCE [LARGE SCALE GENOMIC DNA]</scope>
</reference>
<feature type="transmembrane region" description="Helical" evidence="10">
    <location>
        <begin position="202"/>
        <end position="219"/>
    </location>
</feature>
<feature type="transmembrane region" description="Helical" evidence="10">
    <location>
        <begin position="42"/>
        <end position="69"/>
    </location>
</feature>
<keyword evidence="13" id="KW-1185">Reference proteome</keyword>
<dbReference type="SMART" id="SM01381">
    <property type="entry name" value="7TM_GPCR_Srsx"/>
    <property type="match status" value="1"/>
</dbReference>
<feature type="transmembrane region" description="Helical" evidence="10">
    <location>
        <begin position="160"/>
        <end position="182"/>
    </location>
</feature>
<dbReference type="Proteomes" id="UP000594454">
    <property type="component" value="Chromosome 2"/>
</dbReference>
<gene>
    <name evidence="12" type="ORF">HERILL_LOCUS6426</name>
</gene>
<keyword evidence="3 9" id="KW-0812">Transmembrane</keyword>
<evidence type="ECO:0000313" key="12">
    <source>
        <dbReference type="EMBL" id="CAD7083469.1"/>
    </source>
</evidence>
<accession>A0A7R8UMY1</accession>
<keyword evidence="4 10" id="KW-1133">Transmembrane helix</keyword>
<evidence type="ECO:0000259" key="11">
    <source>
        <dbReference type="PROSITE" id="PS50262"/>
    </source>
</evidence>
<sequence>MVDYAMTTPAFPHTNFSLANNESITELIKEEYDLLYEVPTEVVVFLSIAYGGISFIAVVGNILVIWIVATTRQMHTVTNMYIANLALADVTIGMFCIPFQFQAALLQRWNLPDFMCAFCPFVQVVSVNVSVFTLTAIAIDRHRAIINPLRARPTKFVSKGIILAIWLASISFAIPMAIALRVQTITEEIRRDNVTANFTRPFFVVQYIIPFCIISFVYIQMSLRLWGSRTPGNAQDARDLTLLKNKKKVIKMLIIVVVVFGICWLPLQTYNIIHVTWPEINEYIYINIIWFFCDWLAMSNSCYNPFIYGIYNEKFKRELNRRFSFCFCRFSGQDAADRTMSVYTRASSIRSNYTNSSNRYRNNALILQQRNSANAKMAAAAPAAAEGYNVITADMDNQRSASVMNNNRLLCNGDKMMSWADQDLLHVNGDVPEGRREHEVPSTVLARDCICNPIGVDEWNQTIYEKQCMLKQNGTQARTILRTGARNGTSILRNKRENARGTTGDRFRFFRFPRRHTNQPSVNSPREMNEYCVLRREATRSSRTRDSKSSVTFNNM</sequence>
<dbReference type="PRINTS" id="PR00237">
    <property type="entry name" value="GPCRRHODOPSN"/>
</dbReference>
<organism evidence="12 13">
    <name type="scientific">Hermetia illucens</name>
    <name type="common">Black soldier fly</name>
    <dbReference type="NCBI Taxonomy" id="343691"/>
    <lineage>
        <taxon>Eukaryota</taxon>
        <taxon>Metazoa</taxon>
        <taxon>Ecdysozoa</taxon>
        <taxon>Arthropoda</taxon>
        <taxon>Hexapoda</taxon>
        <taxon>Insecta</taxon>
        <taxon>Pterygota</taxon>
        <taxon>Neoptera</taxon>
        <taxon>Endopterygota</taxon>
        <taxon>Diptera</taxon>
        <taxon>Brachycera</taxon>
        <taxon>Stratiomyomorpha</taxon>
        <taxon>Stratiomyidae</taxon>
        <taxon>Hermetiinae</taxon>
        <taxon>Hermetia</taxon>
    </lineage>
</organism>
<dbReference type="InterPro" id="IPR017452">
    <property type="entry name" value="GPCR_Rhodpsn_7TM"/>
</dbReference>
<protein>
    <recommendedName>
        <fullName evidence="11">G-protein coupled receptors family 1 profile domain-containing protein</fullName>
    </recommendedName>
</protein>
<dbReference type="EMBL" id="LR899010">
    <property type="protein sequence ID" value="CAD7083469.1"/>
    <property type="molecule type" value="Genomic_DNA"/>
</dbReference>
<evidence type="ECO:0000256" key="8">
    <source>
        <dbReference type="ARBA" id="ARBA00023224"/>
    </source>
</evidence>
<evidence type="ECO:0000256" key="6">
    <source>
        <dbReference type="ARBA" id="ARBA00023136"/>
    </source>
</evidence>
<dbReference type="InterPro" id="IPR000276">
    <property type="entry name" value="GPCR_Rhodpsn"/>
</dbReference>
<comment type="similarity">
    <text evidence="2 9">Belongs to the G-protein coupled receptor 1 family.</text>
</comment>
<dbReference type="GO" id="GO:0005886">
    <property type="term" value="C:plasma membrane"/>
    <property type="evidence" value="ECO:0007669"/>
    <property type="project" value="TreeGrafter"/>
</dbReference>
<evidence type="ECO:0000256" key="3">
    <source>
        <dbReference type="ARBA" id="ARBA00022692"/>
    </source>
</evidence>
<dbReference type="PANTHER" id="PTHR45695">
    <property type="entry name" value="LEUCOKININ RECEPTOR-RELATED"/>
    <property type="match status" value="1"/>
</dbReference>
<dbReference type="PROSITE" id="PS50262">
    <property type="entry name" value="G_PROTEIN_RECEP_F1_2"/>
    <property type="match status" value="1"/>
</dbReference>
<dbReference type="InParanoid" id="A0A7R8UMY1"/>
<dbReference type="OrthoDB" id="9445642at2759"/>
<dbReference type="SUPFAM" id="SSF81321">
    <property type="entry name" value="Family A G protein-coupled receptor-like"/>
    <property type="match status" value="1"/>
</dbReference>
<dbReference type="Pfam" id="PF00001">
    <property type="entry name" value="7tm_1"/>
    <property type="match status" value="1"/>
</dbReference>
<dbReference type="GO" id="GO:0004983">
    <property type="term" value="F:neuropeptide Y receptor activity"/>
    <property type="evidence" value="ECO:0007669"/>
    <property type="project" value="InterPro"/>
</dbReference>
<evidence type="ECO:0000256" key="2">
    <source>
        <dbReference type="ARBA" id="ARBA00010663"/>
    </source>
</evidence>
<feature type="transmembrane region" description="Helical" evidence="10">
    <location>
        <begin position="249"/>
        <end position="267"/>
    </location>
</feature>
<dbReference type="FunFam" id="1.20.1070.10:FF:000265">
    <property type="entry name" value="Blast:Neuropeptide Y receptor"/>
    <property type="match status" value="1"/>
</dbReference>
<evidence type="ECO:0000256" key="7">
    <source>
        <dbReference type="ARBA" id="ARBA00023170"/>
    </source>
</evidence>
<dbReference type="PANTHER" id="PTHR45695:SF9">
    <property type="entry name" value="LEUCOKININ RECEPTOR"/>
    <property type="match status" value="1"/>
</dbReference>
<evidence type="ECO:0000256" key="5">
    <source>
        <dbReference type="ARBA" id="ARBA00023040"/>
    </source>
</evidence>
<feature type="transmembrane region" description="Helical" evidence="10">
    <location>
        <begin position="81"/>
        <end position="101"/>
    </location>
</feature>
<proteinExistence type="inferred from homology"/>
<evidence type="ECO:0000256" key="10">
    <source>
        <dbReference type="SAM" id="Phobius"/>
    </source>
</evidence>
<dbReference type="AlphaFoldDB" id="A0A7R8UMY1"/>
<dbReference type="Gene3D" id="1.20.1070.10">
    <property type="entry name" value="Rhodopsin 7-helix transmembrane proteins"/>
    <property type="match status" value="1"/>
</dbReference>
<evidence type="ECO:0000256" key="9">
    <source>
        <dbReference type="RuleBase" id="RU000688"/>
    </source>
</evidence>
<name>A0A7R8UMY1_HERIL</name>
<feature type="transmembrane region" description="Helical" evidence="10">
    <location>
        <begin position="287"/>
        <end position="311"/>
    </location>
</feature>
<keyword evidence="7 9" id="KW-0675">Receptor</keyword>
<dbReference type="PROSITE" id="PS00237">
    <property type="entry name" value="G_PROTEIN_RECEP_F1_1"/>
    <property type="match status" value="1"/>
</dbReference>
<evidence type="ECO:0000256" key="4">
    <source>
        <dbReference type="ARBA" id="ARBA00022989"/>
    </source>
</evidence>
<evidence type="ECO:0000313" key="13">
    <source>
        <dbReference type="Proteomes" id="UP000594454"/>
    </source>
</evidence>
<dbReference type="InterPro" id="IPR000611">
    <property type="entry name" value="NPY_rcpt"/>
</dbReference>